<dbReference type="EMBL" id="UINC01008248">
    <property type="protein sequence ID" value="SVA37156.1"/>
    <property type="molecule type" value="Genomic_DNA"/>
</dbReference>
<reference evidence="2" key="1">
    <citation type="submission" date="2018-05" db="EMBL/GenBank/DDBJ databases">
        <authorList>
            <person name="Lanie J.A."/>
            <person name="Ng W.-L."/>
            <person name="Kazmierczak K.M."/>
            <person name="Andrzejewski T.M."/>
            <person name="Davidsen T.M."/>
            <person name="Wayne K.J."/>
            <person name="Tettelin H."/>
            <person name="Glass J.I."/>
            <person name="Rusch D."/>
            <person name="Podicherti R."/>
            <person name="Tsui H.-C.T."/>
            <person name="Winkler M.E."/>
        </authorList>
    </citation>
    <scope>NUCLEOTIDE SEQUENCE</scope>
</reference>
<sequence>MAGVTKPRDSQERGQDVLRDRPNLREHVAGAHTDVEDLYAGIGERLHLFYTGIRIAEYGPSPDRILR</sequence>
<evidence type="ECO:0000256" key="1">
    <source>
        <dbReference type="SAM" id="MobiDB-lite"/>
    </source>
</evidence>
<name>A0A381V9V4_9ZZZZ</name>
<protein>
    <submittedName>
        <fullName evidence="2">Uncharacterized protein</fullName>
    </submittedName>
</protein>
<dbReference type="AlphaFoldDB" id="A0A381V9V4"/>
<accession>A0A381V9V4</accession>
<feature type="region of interest" description="Disordered" evidence="1">
    <location>
        <begin position="1"/>
        <end position="25"/>
    </location>
</feature>
<evidence type="ECO:0000313" key="2">
    <source>
        <dbReference type="EMBL" id="SVA37156.1"/>
    </source>
</evidence>
<organism evidence="2">
    <name type="scientific">marine metagenome</name>
    <dbReference type="NCBI Taxonomy" id="408172"/>
    <lineage>
        <taxon>unclassified sequences</taxon>
        <taxon>metagenomes</taxon>
        <taxon>ecological metagenomes</taxon>
    </lineage>
</organism>
<gene>
    <name evidence="2" type="ORF">METZ01_LOCUS90010</name>
</gene>
<feature type="non-terminal residue" evidence="2">
    <location>
        <position position="67"/>
    </location>
</feature>
<proteinExistence type="predicted"/>